<evidence type="ECO:0000256" key="5">
    <source>
        <dbReference type="PROSITE-ProRule" id="PRU00284"/>
    </source>
</evidence>
<dbReference type="CDD" id="cd06225">
    <property type="entry name" value="HAMP"/>
    <property type="match status" value="1"/>
</dbReference>
<evidence type="ECO:0000256" key="1">
    <source>
        <dbReference type="ARBA" id="ARBA00004370"/>
    </source>
</evidence>
<dbReference type="SMART" id="SM00091">
    <property type="entry name" value="PAS"/>
    <property type="match status" value="1"/>
</dbReference>
<dbReference type="GO" id="GO:0006935">
    <property type="term" value="P:chemotaxis"/>
    <property type="evidence" value="ECO:0007669"/>
    <property type="project" value="InterPro"/>
</dbReference>
<comment type="similarity">
    <text evidence="4">Belongs to the methyl-accepting chemotaxis (MCP) protein family.</text>
</comment>
<comment type="subcellular location">
    <subcellularLocation>
        <location evidence="1">Membrane</location>
    </subcellularLocation>
</comment>
<dbReference type="PANTHER" id="PTHR43531:SF14">
    <property type="entry name" value="METHYL-ACCEPTING CHEMOTAXIS PROTEIN I-RELATED"/>
    <property type="match status" value="1"/>
</dbReference>
<proteinExistence type="inferred from homology"/>
<dbReference type="InterPro" id="IPR035965">
    <property type="entry name" value="PAS-like_dom_sf"/>
</dbReference>
<sequence>MQVRRTGLKSVVARTALVLGLVAAACFAGAAWLIQQKAAAVQEAAALNELEHLAQAEAAKVRGDATETLSRVRGLADATEALMARGDASRAEVSALTRRFTAADAAVLGYWLEFEPDGYDGRDAEFARSWPEGEPGGDELQAVIAGLGPDQQVSSDAGRISIYWTRQDDAEPALQDTVGSSNEIRIDGPDAEKYYVAVKERGDELMFEPYLDDVGTTKVLMTSLMVPLKQDGQFRGVAGADIALSAIQTNLAKVRPYQRGVVRLLSPTGAVLAAPEQQSLGKPFAPDLAPLLARLAKGEIVHQRTVDASVGGEVFRVYVPITVGHAPDAFALMVSAPVDAVMAGVVQIRNRVVWVGVASVLALVAVVVLLLRQLVGTPLRGIVQGVDAVAAGQLDYPIAAGGDDEVGQVSRALRKMQADLKARLDAERRIAAENLRVRIALDNAGTAMLIADAGGLVAYANPAMRQLLAQHRAELARHLPDADLEHLEEQPLAQLQPDDGDALAHIEGIVQRELAFGSAVFAQTAAPVVSGDGQRLGVVVEWRDRSQEVAVEAEVGSVIDAAADGDLSRRIGRDGKTGFFRRLSDGVNGMLDANAGTIGDVQRVLGALAQGDLTQRITADYHGVFGQMRDDTNATVERLTGIMQGVRGAVDAIGTAAHDITAGNNDLAARSEQQAANLEETAASMEELTSTVRNNATTSQQARQLATGAADIAGRGGALVGQVVEQMDGISHASRQIESIIGVIDGIAFQTNILALNAAVEAARAGEQGRGFAVVASEVRLLAQRSGEAARQIKGLIGDSVQRVGQGAALVGDAGDTMREIIASVQRVSDLMAEIAAASQEQSAGIEQVNQTIVQMDGATQQNAAMVEEASAAARSLQEQADELAQMVAVFRLA</sequence>
<dbReference type="InterPro" id="IPR051310">
    <property type="entry name" value="MCP_chemotaxis"/>
</dbReference>
<dbReference type="InterPro" id="IPR000014">
    <property type="entry name" value="PAS"/>
</dbReference>
<keyword evidence="6" id="KW-0812">Transmembrane</keyword>
<gene>
    <name evidence="10" type="ORF">STPYR_10098</name>
</gene>
<feature type="domain" description="Methyl-accepting transducer" evidence="7">
    <location>
        <begin position="649"/>
        <end position="878"/>
    </location>
</feature>
<dbReference type="PRINTS" id="PR00260">
    <property type="entry name" value="CHEMTRNSDUCR"/>
</dbReference>
<dbReference type="PROSITE" id="PS50885">
    <property type="entry name" value="HAMP"/>
    <property type="match status" value="2"/>
</dbReference>
<dbReference type="Gene3D" id="6.10.340.10">
    <property type="match status" value="1"/>
</dbReference>
<dbReference type="PROSITE" id="PS51257">
    <property type="entry name" value="PROKAR_LIPOPROTEIN"/>
    <property type="match status" value="1"/>
</dbReference>
<dbReference type="Pfam" id="PF22673">
    <property type="entry name" value="MCP-like_PDC_1"/>
    <property type="match status" value="1"/>
</dbReference>
<feature type="transmembrane region" description="Helical" evidence="6">
    <location>
        <begin position="352"/>
        <end position="371"/>
    </location>
</feature>
<keyword evidence="2" id="KW-0488">Methylation</keyword>
<evidence type="ECO:0000256" key="3">
    <source>
        <dbReference type="ARBA" id="ARBA00023224"/>
    </source>
</evidence>
<dbReference type="Pfam" id="PF18947">
    <property type="entry name" value="HAMP_2"/>
    <property type="match status" value="1"/>
</dbReference>
<dbReference type="CDD" id="cd11386">
    <property type="entry name" value="MCP_signal"/>
    <property type="match status" value="1"/>
</dbReference>
<dbReference type="GO" id="GO:0005886">
    <property type="term" value="C:plasma membrane"/>
    <property type="evidence" value="ECO:0007669"/>
    <property type="project" value="TreeGrafter"/>
</dbReference>
<feature type="domain" description="PAS" evidence="8">
    <location>
        <begin position="433"/>
        <end position="475"/>
    </location>
</feature>
<dbReference type="Gene3D" id="1.10.287.950">
    <property type="entry name" value="Methyl-accepting chemotaxis protein"/>
    <property type="match status" value="1"/>
</dbReference>
<dbReference type="SUPFAM" id="SSF55785">
    <property type="entry name" value="PYP-like sensor domain (PAS domain)"/>
    <property type="match status" value="1"/>
</dbReference>
<feature type="domain" description="HAMP" evidence="9">
    <location>
        <begin position="598"/>
        <end position="644"/>
    </location>
</feature>
<evidence type="ECO:0000259" key="7">
    <source>
        <dbReference type="PROSITE" id="PS50111"/>
    </source>
</evidence>
<evidence type="ECO:0000256" key="6">
    <source>
        <dbReference type="SAM" id="Phobius"/>
    </source>
</evidence>
<dbReference type="EMBL" id="FLTS01000001">
    <property type="protein sequence ID" value="SBV35168.1"/>
    <property type="molecule type" value="Genomic_DNA"/>
</dbReference>
<keyword evidence="6" id="KW-1133">Transmembrane helix</keyword>
<dbReference type="InterPro" id="IPR003660">
    <property type="entry name" value="HAMP_dom"/>
</dbReference>
<dbReference type="Pfam" id="PF00672">
    <property type="entry name" value="HAMP"/>
    <property type="match status" value="1"/>
</dbReference>
<dbReference type="GO" id="GO:0007165">
    <property type="term" value="P:signal transduction"/>
    <property type="evidence" value="ECO:0007669"/>
    <property type="project" value="UniProtKB-KW"/>
</dbReference>
<dbReference type="Gene3D" id="3.30.450.20">
    <property type="entry name" value="PAS domain"/>
    <property type="match status" value="3"/>
</dbReference>
<dbReference type="CDD" id="cd12913">
    <property type="entry name" value="PDC1_MCP_like"/>
    <property type="match status" value="1"/>
</dbReference>
<dbReference type="PROSITE" id="PS50111">
    <property type="entry name" value="CHEMOTAXIS_TRANSDUC_2"/>
    <property type="match status" value="1"/>
</dbReference>
<feature type="transmembrane region" description="Helical" evidence="6">
    <location>
        <begin position="12"/>
        <end position="34"/>
    </location>
</feature>
<evidence type="ECO:0000313" key="10">
    <source>
        <dbReference type="EMBL" id="SBV35168.1"/>
    </source>
</evidence>
<evidence type="ECO:0000256" key="2">
    <source>
        <dbReference type="ARBA" id="ARBA00022481"/>
    </source>
</evidence>
<dbReference type="PROSITE" id="PS50112">
    <property type="entry name" value="PAS"/>
    <property type="match status" value="1"/>
</dbReference>
<dbReference type="PANTHER" id="PTHR43531">
    <property type="entry name" value="PROTEIN ICFG"/>
    <property type="match status" value="1"/>
</dbReference>
<accession>A0A1Y5PYR6</accession>
<keyword evidence="6" id="KW-0472">Membrane</keyword>
<dbReference type="FunFam" id="1.10.287.950:FF:000001">
    <property type="entry name" value="Methyl-accepting chemotaxis sensory transducer"/>
    <property type="match status" value="1"/>
</dbReference>
<dbReference type="AlphaFoldDB" id="A0A1Y5PYR6"/>
<feature type="domain" description="HAMP" evidence="9">
    <location>
        <begin position="373"/>
        <end position="425"/>
    </location>
</feature>
<keyword evidence="3 5" id="KW-0807">Transducer</keyword>
<dbReference type="SUPFAM" id="SSF58104">
    <property type="entry name" value="Methyl-accepting chemotaxis protein (MCP) signaling domain"/>
    <property type="match status" value="1"/>
</dbReference>
<dbReference type="InterPro" id="IPR004090">
    <property type="entry name" value="Chemotax_Me-accpt_rcpt"/>
</dbReference>
<reference evidence="10" key="1">
    <citation type="submission" date="2016-03" db="EMBL/GenBank/DDBJ databases">
        <authorList>
            <person name="Ploux O."/>
        </authorList>
    </citation>
    <scope>NUCLEOTIDE SEQUENCE</scope>
    <source>
        <strain evidence="10">UC10</strain>
    </source>
</reference>
<organism evidence="10">
    <name type="scientific">uncultured Stenotrophomonas sp</name>
    <dbReference type="NCBI Taxonomy" id="165438"/>
    <lineage>
        <taxon>Bacteria</taxon>
        <taxon>Pseudomonadati</taxon>
        <taxon>Pseudomonadota</taxon>
        <taxon>Gammaproteobacteria</taxon>
        <taxon>Lysobacterales</taxon>
        <taxon>Lysobacteraceae</taxon>
        <taxon>Stenotrophomonas</taxon>
        <taxon>environmental samples</taxon>
    </lineage>
</organism>
<dbReference type="SUPFAM" id="SSF158472">
    <property type="entry name" value="HAMP domain-like"/>
    <property type="match status" value="1"/>
</dbReference>
<dbReference type="SMART" id="SM00304">
    <property type="entry name" value="HAMP"/>
    <property type="match status" value="2"/>
</dbReference>
<dbReference type="Pfam" id="PF00015">
    <property type="entry name" value="MCPsignal"/>
    <property type="match status" value="1"/>
</dbReference>
<evidence type="ECO:0000259" key="9">
    <source>
        <dbReference type="PROSITE" id="PS50885"/>
    </source>
</evidence>
<evidence type="ECO:0000259" key="8">
    <source>
        <dbReference type="PROSITE" id="PS50112"/>
    </source>
</evidence>
<dbReference type="InterPro" id="IPR004089">
    <property type="entry name" value="MCPsignal_dom"/>
</dbReference>
<evidence type="ECO:0000256" key="4">
    <source>
        <dbReference type="ARBA" id="ARBA00029447"/>
    </source>
</evidence>
<dbReference type="Pfam" id="PF13188">
    <property type="entry name" value="PAS_8"/>
    <property type="match status" value="1"/>
</dbReference>
<dbReference type="SMART" id="SM00283">
    <property type="entry name" value="MA"/>
    <property type="match status" value="1"/>
</dbReference>
<dbReference type="GO" id="GO:0004888">
    <property type="term" value="F:transmembrane signaling receptor activity"/>
    <property type="evidence" value="ECO:0007669"/>
    <property type="project" value="InterPro"/>
</dbReference>
<protein>
    <submittedName>
        <fullName evidence="10">Methyl-accepting chemotaxis protein</fullName>
    </submittedName>
</protein>
<name>A0A1Y5PYR6_9GAMM</name>